<evidence type="ECO:0000313" key="3">
    <source>
        <dbReference type="Proteomes" id="UP000827721"/>
    </source>
</evidence>
<protein>
    <submittedName>
        <fullName evidence="2">Uncharacterized protein</fullName>
    </submittedName>
</protein>
<dbReference type="EMBL" id="JAFEMO010000009">
    <property type="protein sequence ID" value="KAH7564868.1"/>
    <property type="molecule type" value="Genomic_DNA"/>
</dbReference>
<comment type="caution">
    <text evidence="2">The sequence shown here is derived from an EMBL/GenBank/DDBJ whole genome shotgun (WGS) entry which is preliminary data.</text>
</comment>
<dbReference type="Proteomes" id="UP000827721">
    <property type="component" value="Unassembled WGS sequence"/>
</dbReference>
<dbReference type="InterPro" id="IPR051058">
    <property type="entry name" value="GDSL_Est/Lipase"/>
</dbReference>
<reference evidence="2 3" key="1">
    <citation type="submission" date="2021-02" db="EMBL/GenBank/DDBJ databases">
        <title>Plant Genome Project.</title>
        <authorList>
            <person name="Zhang R.-G."/>
        </authorList>
    </citation>
    <scope>NUCLEOTIDE SEQUENCE [LARGE SCALE GENOMIC DNA]</scope>
    <source>
        <tissue evidence="2">Leaves</tissue>
    </source>
</reference>
<sequence length="165" mass="18360">MYEGFVYLFYVKDEKLYDPGARIFLVKNIGMMGCSPVTLNSKTSMTATCDDEISKHAQIHRKLLSDLLQKLQSELSGSKFINADVHKVSSDIFASLNSYTMTDARDVYCITAKHGIRPCICDIAPCNNKNEYVYSSESTNFILAKCCLKESSICTPICLVDLLGA</sequence>
<organism evidence="2 3">
    <name type="scientific">Xanthoceras sorbifolium</name>
    <dbReference type="NCBI Taxonomy" id="99658"/>
    <lineage>
        <taxon>Eukaryota</taxon>
        <taxon>Viridiplantae</taxon>
        <taxon>Streptophyta</taxon>
        <taxon>Embryophyta</taxon>
        <taxon>Tracheophyta</taxon>
        <taxon>Spermatophyta</taxon>
        <taxon>Magnoliopsida</taxon>
        <taxon>eudicotyledons</taxon>
        <taxon>Gunneridae</taxon>
        <taxon>Pentapetalae</taxon>
        <taxon>rosids</taxon>
        <taxon>malvids</taxon>
        <taxon>Sapindales</taxon>
        <taxon>Sapindaceae</taxon>
        <taxon>Xanthoceroideae</taxon>
        <taxon>Xanthoceras</taxon>
    </lineage>
</organism>
<accession>A0ABQ8HKL8</accession>
<name>A0ABQ8HKL8_9ROSI</name>
<dbReference type="PANTHER" id="PTHR45648">
    <property type="entry name" value="GDSL LIPASE/ACYLHYDROLASE FAMILY PROTEIN (AFU_ORTHOLOGUE AFUA_4G14700)"/>
    <property type="match status" value="1"/>
</dbReference>
<evidence type="ECO:0000256" key="1">
    <source>
        <dbReference type="ARBA" id="ARBA00022801"/>
    </source>
</evidence>
<evidence type="ECO:0000313" key="2">
    <source>
        <dbReference type="EMBL" id="KAH7564868.1"/>
    </source>
</evidence>
<keyword evidence="1" id="KW-0378">Hydrolase</keyword>
<dbReference type="Gene3D" id="3.40.50.1110">
    <property type="entry name" value="SGNH hydrolase"/>
    <property type="match status" value="1"/>
</dbReference>
<proteinExistence type="predicted"/>
<dbReference type="InterPro" id="IPR036514">
    <property type="entry name" value="SGNH_hydro_sf"/>
</dbReference>
<keyword evidence="3" id="KW-1185">Reference proteome</keyword>
<dbReference type="PANTHER" id="PTHR45648:SF166">
    <property type="entry name" value="OS02G0617400 PROTEIN"/>
    <property type="match status" value="1"/>
</dbReference>
<gene>
    <name evidence="2" type="ORF">JRO89_XS09G0048900</name>
</gene>